<comment type="caution">
    <text evidence="1">The sequence shown here is derived from an EMBL/GenBank/DDBJ whole genome shotgun (WGS) entry which is preliminary data.</text>
</comment>
<reference evidence="1" key="1">
    <citation type="journal article" date="2014" name="Front. Microbiol.">
        <title>High frequency of phylogenetically diverse reductive dehalogenase-homologous genes in deep subseafloor sedimentary metagenomes.</title>
        <authorList>
            <person name="Kawai M."/>
            <person name="Futagami T."/>
            <person name="Toyoda A."/>
            <person name="Takaki Y."/>
            <person name="Nishi S."/>
            <person name="Hori S."/>
            <person name="Arai W."/>
            <person name="Tsubouchi T."/>
            <person name="Morono Y."/>
            <person name="Uchiyama I."/>
            <person name="Ito T."/>
            <person name="Fujiyama A."/>
            <person name="Inagaki F."/>
            <person name="Takami H."/>
        </authorList>
    </citation>
    <scope>NUCLEOTIDE SEQUENCE</scope>
    <source>
        <strain evidence="1">Expedition CK06-06</strain>
    </source>
</reference>
<sequence length="63" mass="7076">LENYCIKIGDLAKLKVLIAKSKKERNKIQSLQRNFTQKANAGISSAIKIAKNTLSKVMEKNDE</sequence>
<dbReference type="EMBL" id="BART01027685">
    <property type="protein sequence ID" value="GAG96069.1"/>
    <property type="molecule type" value="Genomic_DNA"/>
</dbReference>
<dbReference type="AlphaFoldDB" id="X1BJL3"/>
<gene>
    <name evidence="1" type="ORF">S01H4_49026</name>
</gene>
<accession>X1BJL3</accession>
<proteinExistence type="predicted"/>
<protein>
    <submittedName>
        <fullName evidence="1">Uncharacterized protein</fullName>
    </submittedName>
</protein>
<feature type="non-terminal residue" evidence="1">
    <location>
        <position position="1"/>
    </location>
</feature>
<evidence type="ECO:0000313" key="1">
    <source>
        <dbReference type="EMBL" id="GAG96069.1"/>
    </source>
</evidence>
<name>X1BJL3_9ZZZZ</name>
<organism evidence="1">
    <name type="scientific">marine sediment metagenome</name>
    <dbReference type="NCBI Taxonomy" id="412755"/>
    <lineage>
        <taxon>unclassified sequences</taxon>
        <taxon>metagenomes</taxon>
        <taxon>ecological metagenomes</taxon>
    </lineage>
</organism>